<name>A0AAE1P992_9EUCA</name>
<proteinExistence type="predicted"/>
<gene>
    <name evidence="1" type="ORF">Pmani_023888</name>
</gene>
<reference evidence="1" key="1">
    <citation type="submission" date="2023-11" db="EMBL/GenBank/DDBJ databases">
        <title>Genome assemblies of two species of porcelain crab, Petrolisthes cinctipes and Petrolisthes manimaculis (Anomura: Porcellanidae).</title>
        <authorList>
            <person name="Angst P."/>
        </authorList>
    </citation>
    <scope>NUCLEOTIDE SEQUENCE</scope>
    <source>
        <strain evidence="1">PB745_02</strain>
        <tissue evidence="1">Gill</tissue>
    </source>
</reference>
<dbReference type="Proteomes" id="UP001292094">
    <property type="component" value="Unassembled WGS sequence"/>
</dbReference>
<keyword evidence="2" id="KW-1185">Reference proteome</keyword>
<protein>
    <submittedName>
        <fullName evidence="1">Uncharacterized protein</fullName>
    </submittedName>
</protein>
<evidence type="ECO:0000313" key="2">
    <source>
        <dbReference type="Proteomes" id="UP001292094"/>
    </source>
</evidence>
<accession>A0AAE1P992</accession>
<organism evidence="1 2">
    <name type="scientific">Petrolisthes manimaculis</name>
    <dbReference type="NCBI Taxonomy" id="1843537"/>
    <lineage>
        <taxon>Eukaryota</taxon>
        <taxon>Metazoa</taxon>
        <taxon>Ecdysozoa</taxon>
        <taxon>Arthropoda</taxon>
        <taxon>Crustacea</taxon>
        <taxon>Multicrustacea</taxon>
        <taxon>Malacostraca</taxon>
        <taxon>Eumalacostraca</taxon>
        <taxon>Eucarida</taxon>
        <taxon>Decapoda</taxon>
        <taxon>Pleocyemata</taxon>
        <taxon>Anomura</taxon>
        <taxon>Galatheoidea</taxon>
        <taxon>Porcellanidae</taxon>
        <taxon>Petrolisthes</taxon>
    </lineage>
</organism>
<dbReference type="EMBL" id="JAWZYT010002469">
    <property type="protein sequence ID" value="KAK4304168.1"/>
    <property type="molecule type" value="Genomic_DNA"/>
</dbReference>
<comment type="caution">
    <text evidence="1">The sequence shown here is derived from an EMBL/GenBank/DDBJ whole genome shotgun (WGS) entry which is preliminary data.</text>
</comment>
<evidence type="ECO:0000313" key="1">
    <source>
        <dbReference type="EMBL" id="KAK4304168.1"/>
    </source>
</evidence>
<sequence length="124" mass="13601">MSFVRSSDTDVLVILVGALGQQHPEIISTNKIIMDCGMGNTRRFIISGLAAALPGMGQRQGDTDLEVASEFVCRMYGQSNTVNVNDAKHKKLMHMSSNINKENPLENVKKIDCALLPHVNEAFI</sequence>
<dbReference type="AlphaFoldDB" id="A0AAE1P992"/>